<dbReference type="Gene3D" id="3.30.70.270">
    <property type="match status" value="1"/>
</dbReference>
<organism evidence="4">
    <name type="scientific">Acidithiobacillus ferrianus</name>
    <dbReference type="NCBI Taxonomy" id="2678518"/>
    <lineage>
        <taxon>Bacteria</taxon>
        <taxon>Pseudomonadati</taxon>
        <taxon>Pseudomonadota</taxon>
        <taxon>Acidithiobacillia</taxon>
        <taxon>Acidithiobacillales</taxon>
        <taxon>Acidithiobacillaceae</taxon>
        <taxon>Acidithiobacillus</taxon>
    </lineage>
</organism>
<proteinExistence type="predicted"/>
<feature type="transmembrane region" description="Helical" evidence="1">
    <location>
        <begin position="136"/>
        <end position="160"/>
    </location>
</feature>
<accession>A0A845U8S6</accession>
<reference evidence="4" key="1">
    <citation type="submission" date="2019-11" db="EMBL/GenBank/DDBJ databases">
        <title>Acidithiobacillus ferrianus sp. nov.: a facultatively anaerobic and extremely acidophilic chemolithoautotroph.</title>
        <authorList>
            <person name="Norris P.R."/>
            <person name="Falagan C."/>
            <person name="Moya-Beltran A."/>
            <person name="Castro M."/>
            <person name="Quatrini R."/>
            <person name="Johnson D.B."/>
        </authorList>
    </citation>
    <scope>NUCLEOTIDE SEQUENCE [LARGE SCALE GENOMIC DNA]</scope>
    <source>
        <strain evidence="4">MG</strain>
    </source>
</reference>
<dbReference type="SUPFAM" id="SSF55781">
    <property type="entry name" value="GAF domain-like"/>
    <property type="match status" value="1"/>
</dbReference>
<dbReference type="PROSITE" id="PS51257">
    <property type="entry name" value="PROKAR_LIPOPROTEIN"/>
    <property type="match status" value="1"/>
</dbReference>
<dbReference type="FunFam" id="3.30.70.270:FF:000001">
    <property type="entry name" value="Diguanylate cyclase domain protein"/>
    <property type="match status" value="1"/>
</dbReference>
<dbReference type="CDD" id="cd01948">
    <property type="entry name" value="EAL"/>
    <property type="match status" value="1"/>
</dbReference>
<evidence type="ECO:0000259" key="3">
    <source>
        <dbReference type="PROSITE" id="PS50887"/>
    </source>
</evidence>
<dbReference type="Pfam" id="PF00990">
    <property type="entry name" value="GGDEF"/>
    <property type="match status" value="1"/>
</dbReference>
<dbReference type="PANTHER" id="PTHR44757">
    <property type="entry name" value="DIGUANYLATE CYCLASE DGCP"/>
    <property type="match status" value="1"/>
</dbReference>
<dbReference type="CDD" id="cd01949">
    <property type="entry name" value="GGDEF"/>
    <property type="match status" value="1"/>
</dbReference>
<dbReference type="CDD" id="cd00130">
    <property type="entry name" value="PAS"/>
    <property type="match status" value="1"/>
</dbReference>
<evidence type="ECO:0000259" key="2">
    <source>
        <dbReference type="PROSITE" id="PS50883"/>
    </source>
</evidence>
<dbReference type="SMART" id="SM00267">
    <property type="entry name" value="GGDEF"/>
    <property type="match status" value="1"/>
</dbReference>
<dbReference type="Gene3D" id="3.20.20.450">
    <property type="entry name" value="EAL domain"/>
    <property type="match status" value="1"/>
</dbReference>
<dbReference type="InterPro" id="IPR001633">
    <property type="entry name" value="EAL_dom"/>
</dbReference>
<evidence type="ECO:0000313" key="4">
    <source>
        <dbReference type="EMBL" id="NDU41885.1"/>
    </source>
</evidence>
<dbReference type="InterPro" id="IPR029787">
    <property type="entry name" value="Nucleotide_cyclase"/>
</dbReference>
<dbReference type="InterPro" id="IPR029016">
    <property type="entry name" value="GAF-like_dom_sf"/>
</dbReference>
<dbReference type="SUPFAM" id="SSF55073">
    <property type="entry name" value="Nucleotide cyclase"/>
    <property type="match status" value="1"/>
</dbReference>
<dbReference type="Gene3D" id="3.30.450.20">
    <property type="entry name" value="PAS domain"/>
    <property type="match status" value="1"/>
</dbReference>
<dbReference type="Pfam" id="PF13426">
    <property type="entry name" value="PAS_9"/>
    <property type="match status" value="1"/>
</dbReference>
<comment type="caution">
    <text evidence="4">The sequence shown here is derived from an EMBL/GenBank/DDBJ whole genome shotgun (WGS) entry which is preliminary data.</text>
</comment>
<gene>
    <name evidence="4" type="ORF">GL267_04270</name>
</gene>
<dbReference type="Pfam" id="PF13185">
    <property type="entry name" value="GAF_2"/>
    <property type="match status" value="1"/>
</dbReference>
<name>A0A845U8S6_9PROT</name>
<dbReference type="InterPro" id="IPR043128">
    <property type="entry name" value="Rev_trsase/Diguanyl_cyclase"/>
</dbReference>
<keyword evidence="1" id="KW-0472">Membrane</keyword>
<keyword evidence="1" id="KW-1133">Transmembrane helix</keyword>
<dbReference type="EMBL" id="WNJL01000022">
    <property type="protein sequence ID" value="NDU41885.1"/>
    <property type="molecule type" value="Genomic_DNA"/>
</dbReference>
<feature type="transmembrane region" description="Helical" evidence="1">
    <location>
        <begin position="101"/>
        <end position="124"/>
    </location>
</feature>
<dbReference type="PROSITE" id="PS50887">
    <property type="entry name" value="GGDEF"/>
    <property type="match status" value="1"/>
</dbReference>
<dbReference type="SMART" id="SM00052">
    <property type="entry name" value="EAL"/>
    <property type="match status" value="1"/>
</dbReference>
<feature type="domain" description="GGDEF" evidence="3">
    <location>
        <begin position="507"/>
        <end position="642"/>
    </location>
</feature>
<keyword evidence="1" id="KW-0812">Transmembrane</keyword>
<dbReference type="SUPFAM" id="SSF141868">
    <property type="entry name" value="EAL domain-like"/>
    <property type="match status" value="1"/>
</dbReference>
<dbReference type="PANTHER" id="PTHR44757:SF2">
    <property type="entry name" value="BIOFILM ARCHITECTURE MAINTENANCE PROTEIN MBAA"/>
    <property type="match status" value="1"/>
</dbReference>
<dbReference type="SUPFAM" id="SSF55785">
    <property type="entry name" value="PYP-like sensor domain (PAS domain)"/>
    <property type="match status" value="1"/>
</dbReference>
<dbReference type="InterPro" id="IPR052155">
    <property type="entry name" value="Biofilm_reg_signaling"/>
</dbReference>
<sequence length="1018" mass="114585">MRKGRKSRHPALLSASGGGYSCNEKSANTYAPSPQDVPARQWHVKHKSIKVHRSRSGRPVICSGDPMAVPLTLREPIMTRTPTPNPRKQIRKWVSSEPVQTWLAPLATWFALMVLALLLGAWYAQSLSPTPKQATWMDWSMVMVVVLISTVLCLAIWRLLRINRKELRHIHRLSQFNALLAQINQTIAQTPDETRLLQRSCDLAVELAHLKLAWIGKPDAEGTIQFLASAGEQKYLDGIFISIREDLPEGHGPTGQCWRVKLPVFGSSKEDVDRLAPWSGPSKRFGLRSCAALPIYRNTQPWAVLAVYHEENGVFETDLQEILEELARDVGYGLDYIDLLSRERAAVAMNESLLNNTTAGMALVSYPDRVIVKANQRLADLWGYSRASDFVGQSIQTLLGDNHVIRKKTGALYQTVLTQGQAEARDVPYQRADGTTIYMDLTAGRIDRDMADRIIMTWTVVDVTERHQLAKNWIRQALADPLTELANRRALDDEMEHAIARAHRHHSTLVVCMLDLDGFKEINDIYGHETGDQVLKATARRLERIMRKSDFIARIGGDEFVLLIEGETSPPELEMIFGAIESVISEPIILSNHATVTLGVSMGVCLYPSAEVAGSDTLLRYADRALYESKAHKSDRLRYWVQHGEAVPRRSNTHQLLLKQGGVEVFYQPILDTRHKKIVAIEALARLRSSDSHIIYPKEFLPQITADDTTDLSRLVLTQALADLKVLDDKGWFLDVSFNLSPQSFATHCVSWLSDVIERSGIDPSRITAEILESDDFLERDSALVALHAIRKIGIRLALDDVGSAYSSLLRLKELPVDKVKLDQGFVRTLEKYPQDLHFVRAIQDLATELKVDLVVEGVETEDVLDAMLTMGVQYLQGHVISQPLPLRALEDFLAHFELSPVELPTTLFGFYASTMVSHGTRKKMIMINPAELNLETLPDGRRCREHEIMRRFGYGDESDLVRSHNLYHQALGAVIDLDMRSRSDSDWEAMEEAFSSFTQSILVEWGSEPHNHKPKIA</sequence>
<dbReference type="Pfam" id="PF00563">
    <property type="entry name" value="EAL"/>
    <property type="match status" value="1"/>
</dbReference>
<dbReference type="PROSITE" id="PS50883">
    <property type="entry name" value="EAL"/>
    <property type="match status" value="1"/>
</dbReference>
<protein>
    <submittedName>
        <fullName evidence="4">EAL domain-containing protein</fullName>
    </submittedName>
</protein>
<dbReference type="InterPro" id="IPR000014">
    <property type="entry name" value="PAS"/>
</dbReference>
<dbReference type="GO" id="GO:0003824">
    <property type="term" value="F:catalytic activity"/>
    <property type="evidence" value="ECO:0007669"/>
    <property type="project" value="UniProtKB-ARBA"/>
</dbReference>
<dbReference type="NCBIfam" id="TIGR00229">
    <property type="entry name" value="sensory_box"/>
    <property type="match status" value="1"/>
</dbReference>
<dbReference type="InterPro" id="IPR035919">
    <property type="entry name" value="EAL_sf"/>
</dbReference>
<dbReference type="AlphaFoldDB" id="A0A845U8S6"/>
<dbReference type="InterPro" id="IPR000160">
    <property type="entry name" value="GGDEF_dom"/>
</dbReference>
<feature type="domain" description="EAL" evidence="2">
    <location>
        <begin position="646"/>
        <end position="898"/>
    </location>
</feature>
<evidence type="ECO:0000256" key="1">
    <source>
        <dbReference type="SAM" id="Phobius"/>
    </source>
</evidence>
<dbReference type="InterPro" id="IPR003018">
    <property type="entry name" value="GAF"/>
</dbReference>
<dbReference type="InterPro" id="IPR035965">
    <property type="entry name" value="PAS-like_dom_sf"/>
</dbReference>
<dbReference type="NCBIfam" id="TIGR00254">
    <property type="entry name" value="GGDEF"/>
    <property type="match status" value="1"/>
</dbReference>
<dbReference type="Gene3D" id="3.30.450.40">
    <property type="match status" value="1"/>
</dbReference>